<comment type="caution">
    <text evidence="2">The sequence shown here is derived from an EMBL/GenBank/DDBJ whole genome shotgun (WGS) entry which is preliminary data.</text>
</comment>
<name>A0AAV9V078_9PEZI</name>
<sequence length="504" mass="55944">MPTNYNRRSAFGYGGGKNPRESLLPQIRPKIRSAQETLDGLDQGHAAARAVSLAASTTFKSSSSSSTLLPSHLTKASSPISKSAPVIPQIDPYKDQEGMASFSTSPPGSTSNSEHKTPQSATGSENHHKIQNDKEPEYLPDVYTDDIEFPSDASEPEDGIDLYKITENGKAVKIKTLRSPDADEQAVAEESLSDDAKISEIVKEFSPFDVYSFMYKLFESLSTTHSEKSEEQPTITDFIDEIVAMAIASTLKERGFEYMLGHWDVIWNDIIIPNLTEKQALGLLQLKQGVQEQQSKILENARNNDEDGAPSSSNDNLFYFDDESMEWPPKITPLFKKGKGLKVDAPSQNDEDLDADTEAQISKKQKAKGKAATEKDPETDNPDAEAQSIDEQITLEKLSISTSGDQHELFDSTKQTFRRGLQSDDGLASEDYYSEKISYTLAKPPTKRWEPSPGLEEYKREREEASRRFAEEVAALQKQILPEIAKIKASGNVKRGNAHYDEDD</sequence>
<protein>
    <submittedName>
        <fullName evidence="2">Uncharacterized protein</fullName>
    </submittedName>
</protein>
<proteinExistence type="predicted"/>
<dbReference type="Proteomes" id="UP001375240">
    <property type="component" value="Unassembled WGS sequence"/>
</dbReference>
<feature type="compositionally biased region" description="Polar residues" evidence="1">
    <location>
        <begin position="101"/>
        <end position="124"/>
    </location>
</feature>
<gene>
    <name evidence="2" type="ORF">TWF696_004736</name>
</gene>
<feature type="region of interest" description="Disordered" evidence="1">
    <location>
        <begin position="301"/>
        <end position="320"/>
    </location>
</feature>
<feature type="region of interest" description="Disordered" evidence="1">
    <location>
        <begin position="1"/>
        <end position="25"/>
    </location>
</feature>
<accession>A0AAV9V078</accession>
<evidence type="ECO:0000313" key="3">
    <source>
        <dbReference type="Proteomes" id="UP001375240"/>
    </source>
</evidence>
<feature type="region of interest" description="Disordered" evidence="1">
    <location>
        <begin position="56"/>
        <end position="138"/>
    </location>
</feature>
<evidence type="ECO:0000313" key="2">
    <source>
        <dbReference type="EMBL" id="KAK6352733.1"/>
    </source>
</evidence>
<evidence type="ECO:0000256" key="1">
    <source>
        <dbReference type="SAM" id="MobiDB-lite"/>
    </source>
</evidence>
<keyword evidence="3" id="KW-1185">Reference proteome</keyword>
<reference evidence="2 3" key="1">
    <citation type="submission" date="2019-10" db="EMBL/GenBank/DDBJ databases">
        <authorList>
            <person name="Palmer J.M."/>
        </authorList>
    </citation>
    <scope>NUCLEOTIDE SEQUENCE [LARGE SCALE GENOMIC DNA]</scope>
    <source>
        <strain evidence="2 3">TWF696</strain>
    </source>
</reference>
<feature type="compositionally biased region" description="Basic and acidic residues" evidence="1">
    <location>
        <begin position="125"/>
        <end position="137"/>
    </location>
</feature>
<feature type="compositionally biased region" description="Low complexity" evidence="1">
    <location>
        <begin position="56"/>
        <end position="74"/>
    </location>
</feature>
<dbReference type="AlphaFoldDB" id="A0AAV9V078"/>
<feature type="region of interest" description="Disordered" evidence="1">
    <location>
        <begin position="340"/>
        <end position="389"/>
    </location>
</feature>
<organism evidence="2 3">
    <name type="scientific">Orbilia brochopaga</name>
    <dbReference type="NCBI Taxonomy" id="3140254"/>
    <lineage>
        <taxon>Eukaryota</taxon>
        <taxon>Fungi</taxon>
        <taxon>Dikarya</taxon>
        <taxon>Ascomycota</taxon>
        <taxon>Pezizomycotina</taxon>
        <taxon>Orbiliomycetes</taxon>
        <taxon>Orbiliales</taxon>
        <taxon>Orbiliaceae</taxon>
        <taxon>Orbilia</taxon>
    </lineage>
</organism>
<dbReference type="EMBL" id="JAVHNQ010000003">
    <property type="protein sequence ID" value="KAK6352733.1"/>
    <property type="molecule type" value="Genomic_DNA"/>
</dbReference>